<accession>A0A839VD49</accession>
<organism evidence="1 2">
    <name type="scientific">Halomonas cerina</name>
    <dbReference type="NCBI Taxonomy" id="447424"/>
    <lineage>
        <taxon>Bacteria</taxon>
        <taxon>Pseudomonadati</taxon>
        <taxon>Pseudomonadota</taxon>
        <taxon>Gammaproteobacteria</taxon>
        <taxon>Oceanospirillales</taxon>
        <taxon>Halomonadaceae</taxon>
        <taxon>Halomonas</taxon>
    </lineage>
</organism>
<gene>
    <name evidence="1" type="ORF">FHR94_003154</name>
</gene>
<name>A0A839VD49_9GAMM</name>
<dbReference type="EMBL" id="JACHXP010000018">
    <property type="protein sequence ID" value="MBB3191880.1"/>
    <property type="molecule type" value="Genomic_DNA"/>
</dbReference>
<protein>
    <submittedName>
        <fullName evidence="1">Fe2+ or Zn2+ uptake regulation protein</fullName>
    </submittedName>
</protein>
<sequence length="89" mass="10129">MSDQPQSVDELARDIAAYLREHPEAADSVDGIAQWWLQRQRYRIAVDRVKEALHRLEEQGQVERTPNATGVAVYRARRTAGTSHSQGEE</sequence>
<keyword evidence="2" id="KW-1185">Reference proteome</keyword>
<evidence type="ECO:0000313" key="2">
    <source>
        <dbReference type="Proteomes" id="UP000547614"/>
    </source>
</evidence>
<proteinExistence type="predicted"/>
<evidence type="ECO:0000313" key="1">
    <source>
        <dbReference type="EMBL" id="MBB3191880.1"/>
    </source>
</evidence>
<dbReference type="Proteomes" id="UP000547614">
    <property type="component" value="Unassembled WGS sequence"/>
</dbReference>
<dbReference type="AlphaFoldDB" id="A0A839VD49"/>
<dbReference type="RefSeq" id="WP_183326967.1">
    <property type="nucleotide sequence ID" value="NZ_JACHXP010000018.1"/>
</dbReference>
<comment type="caution">
    <text evidence="1">The sequence shown here is derived from an EMBL/GenBank/DDBJ whole genome shotgun (WGS) entry which is preliminary data.</text>
</comment>
<reference evidence="1 2" key="1">
    <citation type="submission" date="2020-08" db="EMBL/GenBank/DDBJ databases">
        <title>Genomic Encyclopedia of Type Strains, Phase III (KMG-III): the genomes of soil and plant-associated and newly described type strains.</title>
        <authorList>
            <person name="Whitman W."/>
        </authorList>
    </citation>
    <scope>NUCLEOTIDE SEQUENCE [LARGE SCALE GENOMIC DNA]</scope>
    <source>
        <strain evidence="1 2">CECT 7282</strain>
    </source>
</reference>